<dbReference type="AlphaFoldDB" id="A0A7W8QIE9"/>
<proteinExistence type="predicted"/>
<protein>
    <recommendedName>
        <fullName evidence="1">Amidohydrolase 3 domain-containing protein</fullName>
    </recommendedName>
</protein>
<dbReference type="SUPFAM" id="SSF51556">
    <property type="entry name" value="Metallo-dependent hydrolases"/>
    <property type="match status" value="1"/>
</dbReference>
<dbReference type="EMBL" id="JACHDB010000001">
    <property type="protein sequence ID" value="MBB5430951.1"/>
    <property type="molecule type" value="Genomic_DNA"/>
</dbReference>
<dbReference type="Gene3D" id="3.10.310.70">
    <property type="match status" value="1"/>
</dbReference>
<dbReference type="Proteomes" id="UP000572635">
    <property type="component" value="Unassembled WGS sequence"/>
</dbReference>
<evidence type="ECO:0000259" key="1">
    <source>
        <dbReference type="Pfam" id="PF07969"/>
    </source>
</evidence>
<dbReference type="InterPro" id="IPR013108">
    <property type="entry name" value="Amidohydro_3"/>
</dbReference>
<name>A0A7W8QIE9_9ACTN</name>
<feature type="domain" description="Amidohydrolase 3" evidence="1">
    <location>
        <begin position="52"/>
        <end position="543"/>
    </location>
</feature>
<organism evidence="2 3">
    <name type="scientific">Nocardiopsis composta</name>
    <dbReference type="NCBI Taxonomy" id="157465"/>
    <lineage>
        <taxon>Bacteria</taxon>
        <taxon>Bacillati</taxon>
        <taxon>Actinomycetota</taxon>
        <taxon>Actinomycetes</taxon>
        <taxon>Streptosporangiales</taxon>
        <taxon>Nocardiopsidaceae</taxon>
        <taxon>Nocardiopsis</taxon>
    </lineage>
</organism>
<dbReference type="Gene3D" id="2.30.40.10">
    <property type="entry name" value="Urease, subunit C, domain 1"/>
    <property type="match status" value="1"/>
</dbReference>
<dbReference type="PANTHER" id="PTHR22642:SF2">
    <property type="entry name" value="PROTEIN LONG AFTER FAR-RED 3"/>
    <property type="match status" value="1"/>
</dbReference>
<dbReference type="InterPro" id="IPR033932">
    <property type="entry name" value="YtcJ-like"/>
</dbReference>
<gene>
    <name evidence="2" type="ORF">HDA36_001035</name>
</gene>
<evidence type="ECO:0000313" key="2">
    <source>
        <dbReference type="EMBL" id="MBB5430951.1"/>
    </source>
</evidence>
<comment type="caution">
    <text evidence="2">The sequence shown here is derived from an EMBL/GenBank/DDBJ whole genome shotgun (WGS) entry which is preliminary data.</text>
</comment>
<evidence type="ECO:0000313" key="3">
    <source>
        <dbReference type="Proteomes" id="UP000572635"/>
    </source>
</evidence>
<dbReference type="Pfam" id="PF07969">
    <property type="entry name" value="Amidohydro_3"/>
    <property type="match status" value="1"/>
</dbReference>
<dbReference type="GO" id="GO:0016810">
    <property type="term" value="F:hydrolase activity, acting on carbon-nitrogen (but not peptide) bonds"/>
    <property type="evidence" value="ECO:0007669"/>
    <property type="project" value="InterPro"/>
</dbReference>
<dbReference type="PANTHER" id="PTHR22642">
    <property type="entry name" value="IMIDAZOLONEPROPIONASE"/>
    <property type="match status" value="1"/>
</dbReference>
<dbReference type="RefSeq" id="WP_184389270.1">
    <property type="nucleotide sequence ID" value="NZ_BAAAJD010000063.1"/>
</dbReference>
<sequence length="545" mass="56943">MSYAETLVTGAQLWAPAPLPRPADVAIRAGRIMAVGAAGGLSELAGRRTVRIDARGAAVLPGFHDAHVHPLAGGVALLGCDLSGVHSLEGYRELIAEHAARSGGPCVAGSGWFGDAFPGGLPDRRLLDELVPDRPAVFSSHDAHGVWVNSRALELAGIDRGSPDPPAGRIVRDGDGEPTGVLLDGAAEPVAALLPAHDPEQLGRAMRAAQDHLFSLGVTSWHDAIVGEYLTLPDCLPAYLREIASGSLRARVTGSLWWRPEWTAADLPGLLETRARARAAGLALDSVKIMQDGICENHTAAMIGPYLGGGAQGRGESVIEPGALNEIVAAIDAAGLSVHFHGVGDRAVRECLDAVDRARRRNGPGRPHQIAHLDVVDPADLPRFAELGVVANIQPLWARADREIVERKLPLLGPERARRHFPFGSLAAAGAALVMGSDWPVTSPDPLWALHTACTRTAPSADPHAGNPESRVPMQPAERLPVAAAVRAYTLGAAEASGIAGEVGRVAAGHRADLVVLSGPIEGPGSFDRLRVEQTLVAGEPVHSA</sequence>
<accession>A0A7W8QIE9</accession>
<reference evidence="2 3" key="1">
    <citation type="submission" date="2020-08" db="EMBL/GenBank/DDBJ databases">
        <title>Sequencing the genomes of 1000 actinobacteria strains.</title>
        <authorList>
            <person name="Klenk H.-P."/>
        </authorList>
    </citation>
    <scope>NUCLEOTIDE SEQUENCE [LARGE SCALE GENOMIC DNA]</scope>
    <source>
        <strain evidence="2 3">DSM 44551</strain>
    </source>
</reference>
<dbReference type="SUPFAM" id="SSF51338">
    <property type="entry name" value="Composite domain of metallo-dependent hydrolases"/>
    <property type="match status" value="1"/>
</dbReference>
<dbReference type="CDD" id="cd01300">
    <property type="entry name" value="YtcJ_like"/>
    <property type="match status" value="1"/>
</dbReference>
<keyword evidence="3" id="KW-1185">Reference proteome</keyword>
<dbReference type="Gene3D" id="3.20.20.140">
    <property type="entry name" value="Metal-dependent hydrolases"/>
    <property type="match status" value="1"/>
</dbReference>
<dbReference type="InterPro" id="IPR011059">
    <property type="entry name" value="Metal-dep_hydrolase_composite"/>
</dbReference>
<dbReference type="InterPro" id="IPR032466">
    <property type="entry name" value="Metal_Hydrolase"/>
</dbReference>